<evidence type="ECO:0000256" key="2">
    <source>
        <dbReference type="ARBA" id="ARBA00023157"/>
    </source>
</evidence>
<dbReference type="SUPFAM" id="SSF56994">
    <property type="entry name" value="Insulin-like"/>
    <property type="match status" value="1"/>
</dbReference>
<gene>
    <name evidence="6" type="primary">igf3</name>
</gene>
<dbReference type="InterPro" id="IPR036438">
    <property type="entry name" value="Insulin-like_sf"/>
</dbReference>
<dbReference type="GO" id="GO:0043066">
    <property type="term" value="P:negative regulation of apoptotic process"/>
    <property type="evidence" value="ECO:0007669"/>
    <property type="project" value="TreeGrafter"/>
</dbReference>
<proteinExistence type="inferred from homology"/>
<dbReference type="PANTHER" id="PTHR46845">
    <property type="entry name" value="INSULIN-LIKE GROWTH FACTOR I"/>
    <property type="match status" value="1"/>
</dbReference>
<dbReference type="GeneID" id="115020429"/>
<dbReference type="Proteomes" id="UP000504630">
    <property type="component" value="Chromosome 2"/>
</dbReference>
<dbReference type="InterPro" id="IPR016179">
    <property type="entry name" value="Insulin-like"/>
</dbReference>
<dbReference type="GO" id="GO:0005179">
    <property type="term" value="F:hormone activity"/>
    <property type="evidence" value="ECO:0007669"/>
    <property type="project" value="InterPro"/>
</dbReference>
<sequence>MRSSYCPSATTQTLKVLCVRMCMFYSTICLAGWPLSSEAARQRCGSDLLSDLKFVCGDLGIYLGKGTWSGYGARPRGKGIVDQCCRPAGCELQYLERYCAKPKSQQHTTAHPATTTERLTTTQLDMAQQFQALFQKKLSEHLGAPNSPKREVYRKKTQPSVRRKSKIATSHRRIKTRSTTRSPISTSGSPLQRMTTVDLIKSSIFIVPGLKN</sequence>
<feature type="compositionally biased region" description="Basic residues" evidence="3">
    <location>
        <begin position="152"/>
        <end position="178"/>
    </location>
</feature>
<dbReference type="GO" id="GO:0048009">
    <property type="term" value="P:insulin-like growth factor receptor signaling pathway"/>
    <property type="evidence" value="ECO:0007669"/>
    <property type="project" value="TreeGrafter"/>
</dbReference>
<dbReference type="InParanoid" id="A0A6J2RA48"/>
<organism evidence="5 6">
    <name type="scientific">Cottoperca gobio</name>
    <name type="common">Frogmouth</name>
    <name type="synonym">Aphritis gobio</name>
    <dbReference type="NCBI Taxonomy" id="56716"/>
    <lineage>
        <taxon>Eukaryota</taxon>
        <taxon>Metazoa</taxon>
        <taxon>Chordata</taxon>
        <taxon>Craniata</taxon>
        <taxon>Vertebrata</taxon>
        <taxon>Euteleostomi</taxon>
        <taxon>Actinopterygii</taxon>
        <taxon>Neopterygii</taxon>
        <taxon>Teleostei</taxon>
        <taxon>Neoteleostei</taxon>
        <taxon>Acanthomorphata</taxon>
        <taxon>Eupercaria</taxon>
        <taxon>Perciformes</taxon>
        <taxon>Notothenioidei</taxon>
        <taxon>Bovichtidae</taxon>
        <taxon>Cottoperca</taxon>
    </lineage>
</organism>
<dbReference type="GO" id="GO:0005615">
    <property type="term" value="C:extracellular space"/>
    <property type="evidence" value="ECO:0007669"/>
    <property type="project" value="TreeGrafter"/>
</dbReference>
<dbReference type="GO" id="GO:0008283">
    <property type="term" value="P:cell population proliferation"/>
    <property type="evidence" value="ECO:0007669"/>
    <property type="project" value="TreeGrafter"/>
</dbReference>
<dbReference type="Gene3D" id="1.10.100.10">
    <property type="entry name" value="Insulin-like"/>
    <property type="match status" value="1"/>
</dbReference>
<comment type="similarity">
    <text evidence="1">Belongs to the insulin family.</text>
</comment>
<evidence type="ECO:0000259" key="4">
    <source>
        <dbReference type="SMART" id="SM00078"/>
    </source>
</evidence>
<dbReference type="AlphaFoldDB" id="A0A6J2RA48"/>
<dbReference type="GO" id="GO:0008284">
    <property type="term" value="P:positive regulation of cell population proliferation"/>
    <property type="evidence" value="ECO:0007669"/>
    <property type="project" value="TreeGrafter"/>
</dbReference>
<dbReference type="RefSeq" id="XP_029306327.1">
    <property type="nucleotide sequence ID" value="XM_029450467.1"/>
</dbReference>
<keyword evidence="5" id="KW-1185">Reference proteome</keyword>
<evidence type="ECO:0000256" key="1">
    <source>
        <dbReference type="ARBA" id="ARBA00009034"/>
    </source>
</evidence>
<feature type="domain" description="Insulin-like" evidence="4">
    <location>
        <begin position="41"/>
        <end position="99"/>
    </location>
</feature>
<dbReference type="SMART" id="SM00078">
    <property type="entry name" value="IlGF"/>
    <property type="match status" value="1"/>
</dbReference>
<dbReference type="GO" id="GO:0051897">
    <property type="term" value="P:positive regulation of phosphatidylinositol 3-kinase/protein kinase B signal transduction"/>
    <property type="evidence" value="ECO:0007669"/>
    <property type="project" value="TreeGrafter"/>
</dbReference>
<name>A0A6J2RA48_COTGO</name>
<protein>
    <submittedName>
        <fullName evidence="6">Insulin-like growth factor 3</fullName>
    </submittedName>
</protein>
<dbReference type="CTD" id="561569"/>
<accession>A0A6J2RA48</accession>
<dbReference type="OrthoDB" id="10019596at2759"/>
<evidence type="ECO:0000313" key="5">
    <source>
        <dbReference type="Proteomes" id="UP000504630"/>
    </source>
</evidence>
<feature type="region of interest" description="Disordered" evidence="3">
    <location>
        <begin position="141"/>
        <end position="190"/>
    </location>
</feature>
<evidence type="ECO:0000256" key="3">
    <source>
        <dbReference type="SAM" id="MobiDB-lite"/>
    </source>
</evidence>
<dbReference type="GO" id="GO:0005159">
    <property type="term" value="F:insulin-like growth factor receptor binding"/>
    <property type="evidence" value="ECO:0007669"/>
    <property type="project" value="TreeGrafter"/>
</dbReference>
<dbReference type="KEGG" id="cgob:115020429"/>
<reference evidence="6" key="1">
    <citation type="submission" date="2025-08" db="UniProtKB">
        <authorList>
            <consortium name="RefSeq"/>
        </authorList>
    </citation>
    <scope>IDENTIFICATION</scope>
</reference>
<evidence type="ECO:0000313" key="6">
    <source>
        <dbReference type="RefSeq" id="XP_029306327.1"/>
    </source>
</evidence>
<keyword evidence="2" id="KW-1015">Disulfide bond</keyword>
<dbReference type="PANTHER" id="PTHR46845:SF2">
    <property type="entry name" value="INSULIN-LIKE GROWTH FACTOR 3"/>
    <property type="match status" value="1"/>
</dbReference>